<evidence type="ECO:0000256" key="5">
    <source>
        <dbReference type="SAM" id="MobiDB-lite"/>
    </source>
</evidence>
<organism evidence="7">
    <name type="scientific">Thermoleptolyngbya oregonensis NK1-22</name>
    <dbReference type="NCBI Taxonomy" id="2547457"/>
    <lineage>
        <taxon>Bacteria</taxon>
        <taxon>Bacillati</taxon>
        <taxon>Cyanobacteriota</taxon>
        <taxon>Cyanophyceae</taxon>
        <taxon>Oculatellales</taxon>
        <taxon>Oculatellaceae</taxon>
        <taxon>Thermoleptolyngbya</taxon>
    </lineage>
</organism>
<dbReference type="PANTHER" id="PTHR46246">
    <property type="entry name" value="GUANOSINE-3',5'-BIS(DIPHOSPHATE) 3'-PYROPHOSPHOHYDROLASE MESH1"/>
    <property type="match status" value="1"/>
</dbReference>
<dbReference type="PROSITE" id="PS51831">
    <property type="entry name" value="HD"/>
    <property type="match status" value="1"/>
</dbReference>
<accession>A0AA96Y595</accession>
<proteinExistence type="predicted"/>
<evidence type="ECO:0000256" key="4">
    <source>
        <dbReference type="ARBA" id="ARBA00023211"/>
    </source>
</evidence>
<dbReference type="Gene3D" id="1.10.3210.10">
    <property type="entry name" value="Hypothetical protein af1432"/>
    <property type="match status" value="1"/>
</dbReference>
<dbReference type="InterPro" id="IPR052194">
    <property type="entry name" value="MESH1"/>
</dbReference>
<comment type="cofactor">
    <cofactor evidence="1">
        <name>Mn(2+)</name>
        <dbReference type="ChEBI" id="CHEBI:29035"/>
    </cofactor>
</comment>
<evidence type="ECO:0000256" key="2">
    <source>
        <dbReference type="ARBA" id="ARBA00022723"/>
    </source>
</evidence>
<dbReference type="PANTHER" id="PTHR46246:SF1">
    <property type="entry name" value="GUANOSINE-3',5'-BIS(DIPHOSPHATE) 3'-PYROPHOSPHOHYDROLASE MESH1"/>
    <property type="match status" value="1"/>
</dbReference>
<gene>
    <name evidence="7" type="ORF">HNI00_06635</name>
</gene>
<keyword evidence="3" id="KW-0378">Hydrolase</keyword>
<sequence length="183" mass="20774">MKEQNPAAALLSAIHFAANKHRDQRRKDVDTSPYINHPIEVAEILARVGGVSDVITLQAAILHDTLEDTETTPEELDAAFGVEVRQVVEEVTDDRQLPKPERKQRQIEHAPHLSERAKQVKIADKISNVRSVTETPPTHWTLERRLEYLDWTEKIINGLRGDNPTLEAYYDQLLSTGRAKIKS</sequence>
<reference evidence="7" key="1">
    <citation type="submission" date="2020-05" db="EMBL/GenBank/DDBJ databases">
        <authorList>
            <person name="Zhu T."/>
            <person name="Keshari N."/>
            <person name="Lu X."/>
        </authorList>
    </citation>
    <scope>NUCLEOTIDE SEQUENCE</scope>
    <source>
        <strain evidence="7">NK1-22</strain>
    </source>
</reference>
<name>A0AA96Y595_9CYAN</name>
<dbReference type="InterPro" id="IPR003607">
    <property type="entry name" value="HD/PDEase_dom"/>
</dbReference>
<keyword evidence="2" id="KW-0479">Metal-binding</keyword>
<dbReference type="GO" id="GO:0046872">
    <property type="term" value="F:metal ion binding"/>
    <property type="evidence" value="ECO:0007669"/>
    <property type="project" value="UniProtKB-KW"/>
</dbReference>
<dbReference type="FunFam" id="1.10.3210.10:FF:000012">
    <property type="entry name" value="HD domain containing 3"/>
    <property type="match status" value="1"/>
</dbReference>
<feature type="domain" description="HD" evidence="6">
    <location>
        <begin position="34"/>
        <end position="129"/>
    </location>
</feature>
<evidence type="ECO:0000313" key="7">
    <source>
        <dbReference type="EMBL" id="WOB42859.1"/>
    </source>
</evidence>
<dbReference type="SUPFAM" id="SSF109604">
    <property type="entry name" value="HD-domain/PDEase-like"/>
    <property type="match status" value="1"/>
</dbReference>
<dbReference type="EMBL" id="CP053540">
    <property type="protein sequence ID" value="WOB42859.1"/>
    <property type="molecule type" value="Genomic_DNA"/>
</dbReference>
<dbReference type="AlphaFoldDB" id="A0AA96Y595"/>
<protein>
    <submittedName>
        <fullName evidence="7">Bifunctional (P)ppGpp synthetase/guanosine-3',5'-bis(Diphosphate) 3'-pyrophosphohydrolase</fullName>
    </submittedName>
</protein>
<keyword evidence="4" id="KW-0464">Manganese</keyword>
<evidence type="ECO:0000256" key="3">
    <source>
        <dbReference type="ARBA" id="ARBA00022801"/>
    </source>
</evidence>
<feature type="region of interest" description="Disordered" evidence="5">
    <location>
        <begin position="94"/>
        <end position="114"/>
    </location>
</feature>
<evidence type="ECO:0000259" key="6">
    <source>
        <dbReference type="PROSITE" id="PS51831"/>
    </source>
</evidence>
<dbReference type="Pfam" id="PF13328">
    <property type="entry name" value="HD_4"/>
    <property type="match status" value="1"/>
</dbReference>
<dbReference type="GO" id="GO:0008893">
    <property type="term" value="F:guanosine-3',5'-bis(diphosphate) 3'-diphosphatase activity"/>
    <property type="evidence" value="ECO:0007669"/>
    <property type="project" value="TreeGrafter"/>
</dbReference>
<dbReference type="RefSeq" id="WP_316791787.1">
    <property type="nucleotide sequence ID" value="NZ_CP053540.1"/>
</dbReference>
<dbReference type="KEGG" id="tog:HNI00_06635"/>
<dbReference type="SMART" id="SM00471">
    <property type="entry name" value="HDc"/>
    <property type="match status" value="1"/>
</dbReference>
<dbReference type="InterPro" id="IPR006674">
    <property type="entry name" value="HD_domain"/>
</dbReference>
<evidence type="ECO:0000256" key="1">
    <source>
        <dbReference type="ARBA" id="ARBA00001936"/>
    </source>
</evidence>